<protein>
    <submittedName>
        <fullName evidence="2">SH3-binding, glutamic acid-rich protein</fullName>
    </submittedName>
</protein>
<dbReference type="SUPFAM" id="SSF52833">
    <property type="entry name" value="Thioredoxin-like"/>
    <property type="match status" value="1"/>
</dbReference>
<dbReference type="Pfam" id="PF04908">
    <property type="entry name" value="SH3BGR"/>
    <property type="match status" value="1"/>
</dbReference>
<comment type="similarity">
    <text evidence="1">Belongs to the SH3BGR family.</text>
</comment>
<dbReference type="PROSITE" id="PS51354">
    <property type="entry name" value="GLUTAREDOXIN_2"/>
    <property type="match status" value="1"/>
</dbReference>
<dbReference type="PANTHER" id="PTHR12232">
    <property type="entry name" value="SH3 DOMAIN-BINDING GLUTAMIC ACID-RICH-LIKE PROTEIN"/>
    <property type="match status" value="1"/>
</dbReference>
<reference evidence="2 3" key="1">
    <citation type="submission" date="2014-10" db="EMBL/GenBank/DDBJ databases">
        <title>Draft genome of the hookworm Ancylostoma caninum.</title>
        <authorList>
            <person name="Mitreva M."/>
        </authorList>
    </citation>
    <scope>NUCLEOTIDE SEQUENCE [LARGE SCALE GENOMIC DNA]</scope>
    <source>
        <strain evidence="2 3">Baltimore</strain>
    </source>
</reference>
<keyword evidence="3" id="KW-1185">Reference proteome</keyword>
<comment type="caution">
    <text evidence="2">The sequence shown here is derived from an EMBL/GenBank/DDBJ whole genome shotgun (WGS) entry which is preliminary data.</text>
</comment>
<name>A0A368F5M9_ANCCA</name>
<proteinExistence type="inferred from homology"/>
<sequence length="188" mass="21219">MSSVCTLVEDSTSLIFLLGGDEPTEFMRCLPSAPGRIVSCAIRKRVQRTLMILDGLSIPFDAIDITKPGNEEQRMFMREHAIKEDVKGTPLPPQFFYNEEYLGNFVDFEEAVEDDRIAEFLRLIPEVCSCSSNIGDCAFHEHSGVIIPLNERCSYNDSNFSTANIQSAWKTKQNVEDKENHVDNGKFS</sequence>
<accession>A0A368F5M9</accession>
<evidence type="ECO:0000313" key="2">
    <source>
        <dbReference type="EMBL" id="RCN27444.1"/>
    </source>
</evidence>
<dbReference type="InterPro" id="IPR051033">
    <property type="entry name" value="SH3BGR"/>
</dbReference>
<organism evidence="2 3">
    <name type="scientific">Ancylostoma caninum</name>
    <name type="common">Dog hookworm</name>
    <dbReference type="NCBI Taxonomy" id="29170"/>
    <lineage>
        <taxon>Eukaryota</taxon>
        <taxon>Metazoa</taxon>
        <taxon>Ecdysozoa</taxon>
        <taxon>Nematoda</taxon>
        <taxon>Chromadorea</taxon>
        <taxon>Rhabditida</taxon>
        <taxon>Rhabditina</taxon>
        <taxon>Rhabditomorpha</taxon>
        <taxon>Strongyloidea</taxon>
        <taxon>Ancylostomatidae</taxon>
        <taxon>Ancylostomatinae</taxon>
        <taxon>Ancylostoma</taxon>
    </lineage>
</organism>
<dbReference type="InterPro" id="IPR006993">
    <property type="entry name" value="Glut_rich_SH3-bd"/>
</dbReference>
<dbReference type="STRING" id="29170.A0A368F5M9"/>
<dbReference type="GO" id="GO:0005737">
    <property type="term" value="C:cytoplasm"/>
    <property type="evidence" value="ECO:0007669"/>
    <property type="project" value="TreeGrafter"/>
</dbReference>
<dbReference type="AlphaFoldDB" id="A0A368F5M9"/>
<dbReference type="Proteomes" id="UP000252519">
    <property type="component" value="Unassembled WGS sequence"/>
</dbReference>
<evidence type="ECO:0000256" key="1">
    <source>
        <dbReference type="ARBA" id="ARBA00007764"/>
    </source>
</evidence>
<dbReference type="InterPro" id="IPR036249">
    <property type="entry name" value="Thioredoxin-like_sf"/>
</dbReference>
<dbReference type="EMBL" id="JOJR01004132">
    <property type="protein sequence ID" value="RCN27444.1"/>
    <property type="molecule type" value="Genomic_DNA"/>
</dbReference>
<dbReference type="PANTHER" id="PTHR12232:SF15">
    <property type="entry name" value="SH3 DOMAIN-BINDING GLUTAMIC ACID-RICH PROTEIN HOMOLOG"/>
    <property type="match status" value="1"/>
</dbReference>
<gene>
    <name evidence="2" type="ORF">ANCCAN_26821</name>
</gene>
<evidence type="ECO:0000313" key="3">
    <source>
        <dbReference type="Proteomes" id="UP000252519"/>
    </source>
</evidence>
<dbReference type="OrthoDB" id="9932926at2759"/>
<dbReference type="Gene3D" id="3.40.30.10">
    <property type="entry name" value="Glutaredoxin"/>
    <property type="match status" value="1"/>
</dbReference>